<feature type="compositionally biased region" description="Low complexity" evidence="1">
    <location>
        <begin position="482"/>
        <end position="494"/>
    </location>
</feature>
<reference evidence="2 3" key="1">
    <citation type="submission" date="2024-01" db="EMBL/GenBank/DDBJ databases">
        <title>A draft genome for a cacao thread blight-causing isolate of Paramarasmius palmivorus.</title>
        <authorList>
            <person name="Baruah I.K."/>
            <person name="Bukari Y."/>
            <person name="Amoako-Attah I."/>
            <person name="Meinhardt L.W."/>
            <person name="Bailey B.A."/>
            <person name="Cohen S.P."/>
        </authorList>
    </citation>
    <scope>NUCLEOTIDE SEQUENCE [LARGE SCALE GENOMIC DNA]</scope>
    <source>
        <strain evidence="2 3">GH-12</strain>
    </source>
</reference>
<feature type="compositionally biased region" description="Basic and acidic residues" evidence="1">
    <location>
        <begin position="219"/>
        <end position="230"/>
    </location>
</feature>
<feature type="compositionally biased region" description="Low complexity" evidence="1">
    <location>
        <begin position="442"/>
        <end position="461"/>
    </location>
</feature>
<feature type="region of interest" description="Disordered" evidence="1">
    <location>
        <begin position="183"/>
        <end position="231"/>
    </location>
</feature>
<organism evidence="2 3">
    <name type="scientific">Paramarasmius palmivorus</name>
    <dbReference type="NCBI Taxonomy" id="297713"/>
    <lineage>
        <taxon>Eukaryota</taxon>
        <taxon>Fungi</taxon>
        <taxon>Dikarya</taxon>
        <taxon>Basidiomycota</taxon>
        <taxon>Agaricomycotina</taxon>
        <taxon>Agaricomycetes</taxon>
        <taxon>Agaricomycetidae</taxon>
        <taxon>Agaricales</taxon>
        <taxon>Marasmiineae</taxon>
        <taxon>Marasmiaceae</taxon>
        <taxon>Paramarasmius</taxon>
    </lineage>
</organism>
<evidence type="ECO:0000313" key="2">
    <source>
        <dbReference type="EMBL" id="KAK7019374.1"/>
    </source>
</evidence>
<dbReference type="AlphaFoldDB" id="A0AAW0B484"/>
<feature type="compositionally biased region" description="Polar residues" evidence="1">
    <location>
        <begin position="724"/>
        <end position="744"/>
    </location>
</feature>
<name>A0AAW0B484_9AGAR</name>
<dbReference type="Proteomes" id="UP001383192">
    <property type="component" value="Unassembled WGS sequence"/>
</dbReference>
<feature type="compositionally biased region" description="Low complexity" evidence="1">
    <location>
        <begin position="774"/>
        <end position="785"/>
    </location>
</feature>
<proteinExistence type="predicted"/>
<protein>
    <submittedName>
        <fullName evidence="2">Uncharacterized protein</fullName>
    </submittedName>
</protein>
<feature type="region of interest" description="Disordered" evidence="1">
    <location>
        <begin position="433"/>
        <end position="790"/>
    </location>
</feature>
<sequence length="970" mass="105490">MARRAAFKGSRLEFLTTHLDEYRKAADEGCDSEVIADITRRYLKRYPETLEHNVEPSSEHLATVNDDVADAELVPPVRKEGQSDQDFEKALAEYDAMKKRVAFRMEQIARWFDYRRVPRRDAQRNLGAINRVVGKLVGAPSGPGRKLAAFVVWAQANPDIVEPLVRQRLLELEREEEKLLEEATAKGLQISGETSTQANTQAKEGLADGGSDTSSSKANDGKDKEVDKKPKFVKKGNRAFLAVRQEVIKTAFEKLPPDERKKWADQAREQHHEREQRYNQAMRSPPPTDPVSRQRAIESVPSVVQPILEGLSQATGWCFTVIGGGPEPADGGRLNIMSNHYGVTSGPAKLTFGAAARVSYKRYVIPLYAHFLQKVYSVEECRRRALPAGTPSLASIIEEEADDISPQQGLQSQTGMADPPKRMTVSAAAAFGINPTKPAGKSQAPGSSSLSSTSLQRSQPQKTLVKTTARMKPGPAPPVPTSRPSTQPRTSSSSDKPSAPIPKDKSARYRLAGSSRNDKDPQPSGSSSLQQSSAPPPREQSARYRLAGSGRDDTSAQSSAGVAGAPRRRAVSSPPSPVRMPQSSPATVVPTPPRNTHSPDPCSPITVPSSPPQAPTVTASGRAHSPIVVPSSPQLPATGSGRQVSPGLVDLDQPSPVVIRTYRSPSRKRRNSATAMSPIKRFKVVQEGESDGDVEVVKEPAASSSKGKAASSSSRKRKAENSADSKTVTASGSHQHTATKQGSRASAAGAPSMSISAGPLARPSKKARHNETVSAPAPTQPSSSALVTPTTWTIDTPPSAPDYVQKILTLARAVGIDEDFRRMLRLFLRIEEAANWSGTARLSSYRRPDAVYDWINRARSPKWRPILGDLGDFNDEFIIWFRGCMPEWRKDEGRGIRLTRDPNGDWEDLRITGQNGIVSFIAPLAWWKEAVAKLPSDTVRQRQVKTLRQGEYEGALAEVIYCFTGLAKGL</sequence>
<evidence type="ECO:0000313" key="3">
    <source>
        <dbReference type="Proteomes" id="UP001383192"/>
    </source>
</evidence>
<feature type="compositionally biased region" description="Low complexity" evidence="1">
    <location>
        <begin position="701"/>
        <end position="713"/>
    </location>
</feature>
<dbReference type="EMBL" id="JAYKXP010000211">
    <property type="protein sequence ID" value="KAK7019374.1"/>
    <property type="molecule type" value="Genomic_DNA"/>
</dbReference>
<feature type="compositionally biased region" description="Low complexity" evidence="1">
    <location>
        <begin position="522"/>
        <end position="533"/>
    </location>
</feature>
<feature type="compositionally biased region" description="Polar residues" evidence="1">
    <location>
        <begin position="191"/>
        <end position="202"/>
    </location>
</feature>
<accession>A0AAW0B484</accession>
<evidence type="ECO:0000256" key="1">
    <source>
        <dbReference type="SAM" id="MobiDB-lite"/>
    </source>
</evidence>
<keyword evidence="3" id="KW-1185">Reference proteome</keyword>
<feature type="compositionally biased region" description="Polar residues" evidence="1">
    <location>
        <begin position="631"/>
        <end position="643"/>
    </location>
</feature>
<feature type="region of interest" description="Disordered" evidence="1">
    <location>
        <begin position="401"/>
        <end position="421"/>
    </location>
</feature>
<comment type="caution">
    <text evidence="2">The sequence shown here is derived from an EMBL/GenBank/DDBJ whole genome shotgun (WGS) entry which is preliminary data.</text>
</comment>
<feature type="compositionally biased region" description="Basic and acidic residues" evidence="1">
    <location>
        <begin position="259"/>
        <end position="277"/>
    </location>
</feature>
<feature type="compositionally biased region" description="Polar residues" evidence="1">
    <location>
        <begin position="405"/>
        <end position="415"/>
    </location>
</feature>
<gene>
    <name evidence="2" type="ORF">VNI00_018118</name>
</gene>
<feature type="region of interest" description="Disordered" evidence="1">
    <location>
        <begin position="259"/>
        <end position="294"/>
    </location>
</feature>